<dbReference type="GeneID" id="3553283"/>
<comment type="caution">
    <text evidence="5">The sequence shown here is derived from an EMBL/GenBank/DDBJ whole genome shotgun (WGS) entry which is preliminary data.</text>
</comment>
<keyword evidence="6" id="KW-1185">Reference proteome</keyword>
<reference evidence="5 6" key="1">
    <citation type="journal article" date="2005" name="Science">
        <title>The genome sequence of Trypanosoma cruzi, etiologic agent of Chagas disease.</title>
        <authorList>
            <person name="El-Sayed N.M."/>
            <person name="Myler P.J."/>
            <person name="Bartholomeu D.C."/>
            <person name="Nilsson D."/>
            <person name="Aggarwal G."/>
            <person name="Tran A.N."/>
            <person name="Ghedin E."/>
            <person name="Worthey E.A."/>
            <person name="Delcher A.L."/>
            <person name="Blandin G."/>
            <person name="Westenberger S.J."/>
            <person name="Caler E."/>
            <person name="Cerqueira G.C."/>
            <person name="Branche C."/>
            <person name="Haas B."/>
            <person name="Anupama A."/>
            <person name="Arner E."/>
            <person name="Aslund L."/>
            <person name="Attipoe P."/>
            <person name="Bontempi E."/>
            <person name="Bringaud F."/>
            <person name="Burton P."/>
            <person name="Cadag E."/>
            <person name="Campbell D.A."/>
            <person name="Carrington M."/>
            <person name="Crabtree J."/>
            <person name="Darban H."/>
            <person name="da Silveira J.F."/>
            <person name="de Jong P."/>
            <person name="Edwards K."/>
            <person name="Englund P.T."/>
            <person name="Fazelina G."/>
            <person name="Feldblyum T."/>
            <person name="Ferella M."/>
            <person name="Frasch A.C."/>
            <person name="Gull K."/>
            <person name="Horn D."/>
            <person name="Hou L."/>
            <person name="Huang Y."/>
            <person name="Kindlund E."/>
            <person name="Klingbeil M."/>
            <person name="Kluge S."/>
            <person name="Koo H."/>
            <person name="Lacerda D."/>
            <person name="Levin M.J."/>
            <person name="Lorenzi H."/>
            <person name="Louie T."/>
            <person name="Machado C.R."/>
            <person name="McCulloch R."/>
            <person name="McKenna A."/>
            <person name="Mizuno Y."/>
            <person name="Mottram J.C."/>
            <person name="Nelson S."/>
            <person name="Ochaya S."/>
            <person name="Osoegawa K."/>
            <person name="Pai G."/>
            <person name="Parsons M."/>
            <person name="Pentony M."/>
            <person name="Pettersson U."/>
            <person name="Pop M."/>
            <person name="Ramirez J.L."/>
            <person name="Rinta J."/>
            <person name="Robertson L."/>
            <person name="Salzberg S.L."/>
            <person name="Sanchez D.O."/>
            <person name="Seyler A."/>
            <person name="Sharma R."/>
            <person name="Shetty J."/>
            <person name="Simpson A.J."/>
            <person name="Sisk E."/>
            <person name="Tammi M.T."/>
            <person name="Tarleton R."/>
            <person name="Teixeira S."/>
            <person name="Van Aken S."/>
            <person name="Vogt C."/>
            <person name="Ward P.N."/>
            <person name="Wickstead B."/>
            <person name="Wortman J."/>
            <person name="White O."/>
            <person name="Fraser C.M."/>
            <person name="Stuart K.D."/>
            <person name="Andersson B."/>
        </authorList>
    </citation>
    <scope>NUCLEOTIDE SEQUENCE [LARGE SCALE GENOMIC DNA]</scope>
    <source>
        <strain evidence="5 6">CL Brener</strain>
    </source>
</reference>
<dbReference type="Gene3D" id="3.80.10.10">
    <property type="entry name" value="Ribonuclease Inhibitor"/>
    <property type="match status" value="1"/>
</dbReference>
<evidence type="ECO:0008006" key="7">
    <source>
        <dbReference type="Google" id="ProtNLM"/>
    </source>
</evidence>
<dbReference type="Proteomes" id="UP000002296">
    <property type="component" value="Unassembled WGS sequence"/>
</dbReference>
<sequence length="450" mass="49348">MGSSSPSSLLPPALMPCHVWEGREEGISVETARGRREVEINRKKGHMASPKEMYEKECRALGVPPNSGLLRMLPESTVNLSGLSVMHLGHNFLGDRGVVPFVHIIAHASSLHTLNLRENGIGNEGVRVLCRGLRRLPALKVLELSGNPFTFLAARQLVYLCEDSPVLSVIGVEGTLMTEKLKTSIIHRIREAVKRREARKQLSQQPSADRDDGQKDMAEGVAEAEGKVVERAAPIAAEEATTLRSRNVGGPCLRKSVLSLVSQDSMSTAMSSKFKKNEPDDQAGPRGANEFASPCSPLPPPPPDDAHQSPLWFDASEDEEQKEEKKEISVATAENDEKMMIDTAGSISFLVDVEELRANSVERELRAQEEMLPWQVSRADDPLRSLHSTHTRIASHRTTEKRSESGTAISFPSSFTLELRTAEAEGKLAECTKSTKGDDFLDLLFGSEVD</sequence>
<dbReference type="InterPro" id="IPR001611">
    <property type="entry name" value="Leu-rich_rpt"/>
</dbReference>
<dbReference type="GO" id="GO:0031267">
    <property type="term" value="F:small GTPase binding"/>
    <property type="evidence" value="ECO:0007669"/>
    <property type="project" value="TreeGrafter"/>
</dbReference>
<dbReference type="GO" id="GO:0006913">
    <property type="term" value="P:nucleocytoplasmic transport"/>
    <property type="evidence" value="ECO:0007669"/>
    <property type="project" value="TreeGrafter"/>
</dbReference>
<dbReference type="InterPro" id="IPR032675">
    <property type="entry name" value="LRR_dom_sf"/>
</dbReference>
<dbReference type="GO" id="GO:0005096">
    <property type="term" value="F:GTPase activator activity"/>
    <property type="evidence" value="ECO:0007669"/>
    <property type="project" value="UniProtKB-KW"/>
</dbReference>
<dbReference type="AlphaFoldDB" id="Q4E1S7"/>
<dbReference type="SUPFAM" id="SSF52047">
    <property type="entry name" value="RNI-like"/>
    <property type="match status" value="1"/>
</dbReference>
<feature type="region of interest" description="Disordered" evidence="4">
    <location>
        <begin position="383"/>
        <end position="409"/>
    </location>
</feature>
<evidence type="ECO:0000256" key="2">
    <source>
        <dbReference type="ARBA" id="ARBA00022614"/>
    </source>
</evidence>
<dbReference type="GO" id="GO:0048471">
    <property type="term" value="C:perinuclear region of cytoplasm"/>
    <property type="evidence" value="ECO:0007669"/>
    <property type="project" value="TreeGrafter"/>
</dbReference>
<protein>
    <recommendedName>
        <fullName evidence="7">Leucine-rich repeat protein (LRRP)</fullName>
    </recommendedName>
</protein>
<dbReference type="PANTHER" id="PTHR24113">
    <property type="entry name" value="RAN GTPASE-ACTIVATING PROTEIN 1"/>
    <property type="match status" value="1"/>
</dbReference>
<evidence type="ECO:0000313" key="6">
    <source>
        <dbReference type="Proteomes" id="UP000002296"/>
    </source>
</evidence>
<dbReference type="GO" id="GO:0005634">
    <property type="term" value="C:nucleus"/>
    <property type="evidence" value="ECO:0007669"/>
    <property type="project" value="TreeGrafter"/>
</dbReference>
<evidence type="ECO:0000256" key="3">
    <source>
        <dbReference type="ARBA" id="ARBA00022737"/>
    </source>
</evidence>
<dbReference type="OMA" id="HTRIASH"/>
<dbReference type="PaxDb" id="353153-Q4E1S7"/>
<dbReference type="Pfam" id="PF13516">
    <property type="entry name" value="LRR_6"/>
    <property type="match status" value="1"/>
</dbReference>
<dbReference type="InterPro" id="IPR027038">
    <property type="entry name" value="RanGap"/>
</dbReference>
<organism evidence="5 6">
    <name type="scientific">Trypanosoma cruzi (strain CL Brener)</name>
    <dbReference type="NCBI Taxonomy" id="353153"/>
    <lineage>
        <taxon>Eukaryota</taxon>
        <taxon>Discoba</taxon>
        <taxon>Euglenozoa</taxon>
        <taxon>Kinetoplastea</taxon>
        <taxon>Metakinetoplastina</taxon>
        <taxon>Trypanosomatida</taxon>
        <taxon>Trypanosomatidae</taxon>
        <taxon>Trypanosoma</taxon>
        <taxon>Schizotrypanum</taxon>
    </lineage>
</organism>
<dbReference type="SMART" id="SM00368">
    <property type="entry name" value="LRR_RI"/>
    <property type="match status" value="3"/>
</dbReference>
<keyword evidence="2" id="KW-0433">Leucine-rich repeat</keyword>
<feature type="compositionally biased region" description="Basic and acidic residues" evidence="4">
    <location>
        <begin position="208"/>
        <end position="226"/>
    </location>
</feature>
<feature type="region of interest" description="Disordered" evidence="4">
    <location>
        <begin position="196"/>
        <end position="226"/>
    </location>
</feature>
<dbReference type="EMBL" id="AAHK01000044">
    <property type="protein sequence ID" value="EAN98726.1"/>
    <property type="molecule type" value="Genomic_DNA"/>
</dbReference>
<dbReference type="eggNOG" id="ENOG502S8TC">
    <property type="taxonomic scope" value="Eukaryota"/>
</dbReference>
<keyword evidence="1" id="KW-0343">GTPase activation</keyword>
<dbReference type="SMR" id="Q4E1S7"/>
<evidence type="ECO:0000313" key="5">
    <source>
        <dbReference type="EMBL" id="EAN98726.1"/>
    </source>
</evidence>
<name>Q4E1S7_TRYCC</name>
<feature type="region of interest" description="Disordered" evidence="4">
    <location>
        <begin position="269"/>
        <end position="337"/>
    </location>
</feature>
<proteinExistence type="predicted"/>
<keyword evidence="3" id="KW-0677">Repeat</keyword>
<dbReference type="InParanoid" id="Q4E1S7"/>
<dbReference type="KEGG" id="tcr:506855.170"/>
<dbReference type="PANTHER" id="PTHR24113:SF12">
    <property type="entry name" value="RAN GTPASE-ACTIVATING PROTEIN 1"/>
    <property type="match status" value="1"/>
</dbReference>
<dbReference type="GO" id="GO:0005829">
    <property type="term" value="C:cytosol"/>
    <property type="evidence" value="ECO:0007669"/>
    <property type="project" value="TreeGrafter"/>
</dbReference>
<accession>Q4E1S7</accession>
<evidence type="ECO:0000256" key="4">
    <source>
        <dbReference type="SAM" id="MobiDB-lite"/>
    </source>
</evidence>
<gene>
    <name evidence="5" type="ORF">Tc00.1047053506855.170</name>
</gene>
<dbReference type="RefSeq" id="XP_820577.1">
    <property type="nucleotide sequence ID" value="XM_815484.1"/>
</dbReference>
<evidence type="ECO:0000256" key="1">
    <source>
        <dbReference type="ARBA" id="ARBA00022468"/>
    </source>
</evidence>